<gene>
    <name evidence="2" type="ORF">GCM10010315_34590</name>
</gene>
<dbReference type="PROSITE" id="PS51819">
    <property type="entry name" value="VOC"/>
    <property type="match status" value="1"/>
</dbReference>
<dbReference type="Gene3D" id="3.10.180.10">
    <property type="entry name" value="2,3-Dihydroxybiphenyl 1,2-Dioxygenase, domain 1"/>
    <property type="match status" value="1"/>
</dbReference>
<dbReference type="InterPro" id="IPR004360">
    <property type="entry name" value="Glyas_Fos-R_dOase_dom"/>
</dbReference>
<sequence length="133" mass="14229">MGVTQITLLSVPVTDQEAAKSFYEKLGFEVVSDHEMRPEEMPPEPGLRWLQLGTPQGGCSIVLVTWDVGGMKPGMQQFSLAADDVAALHAELAGQGVQSNGGLMEAPWGAFFSVNDPDGNHLLVVEHPAEAKD</sequence>
<feature type="domain" description="VOC" evidence="1">
    <location>
        <begin position="2"/>
        <end position="127"/>
    </location>
</feature>
<dbReference type="PANTHER" id="PTHR36437:SF2">
    <property type="entry name" value="GLYOXALASE_BLEOMYCIN RESISTANCE PROTEIN_DIOXYGENASE"/>
    <property type="match status" value="1"/>
</dbReference>
<evidence type="ECO:0000313" key="2">
    <source>
        <dbReference type="EMBL" id="GAA2718668.1"/>
    </source>
</evidence>
<evidence type="ECO:0000313" key="3">
    <source>
        <dbReference type="Proteomes" id="UP001500886"/>
    </source>
</evidence>
<keyword evidence="3" id="KW-1185">Reference proteome</keyword>
<comment type="caution">
    <text evidence="2">The sequence shown here is derived from an EMBL/GenBank/DDBJ whole genome shotgun (WGS) entry which is preliminary data.</text>
</comment>
<dbReference type="Pfam" id="PF00903">
    <property type="entry name" value="Glyoxalase"/>
    <property type="match status" value="1"/>
</dbReference>
<organism evidence="2 3">
    <name type="scientific">Streptomyces luteosporeus</name>
    <dbReference type="NCBI Taxonomy" id="173856"/>
    <lineage>
        <taxon>Bacteria</taxon>
        <taxon>Bacillati</taxon>
        <taxon>Actinomycetota</taxon>
        <taxon>Actinomycetes</taxon>
        <taxon>Kitasatosporales</taxon>
        <taxon>Streptomycetaceae</taxon>
        <taxon>Streptomyces</taxon>
    </lineage>
</organism>
<dbReference type="SUPFAM" id="SSF54593">
    <property type="entry name" value="Glyoxalase/Bleomycin resistance protein/Dihydroxybiphenyl dioxygenase"/>
    <property type="match status" value="1"/>
</dbReference>
<dbReference type="RefSeq" id="WP_344436236.1">
    <property type="nucleotide sequence ID" value="NZ_BAAASL010000012.1"/>
</dbReference>
<dbReference type="Proteomes" id="UP001500886">
    <property type="component" value="Unassembled WGS sequence"/>
</dbReference>
<reference evidence="2 3" key="1">
    <citation type="journal article" date="2019" name="Int. J. Syst. Evol. Microbiol.">
        <title>The Global Catalogue of Microorganisms (GCM) 10K type strain sequencing project: providing services to taxonomists for standard genome sequencing and annotation.</title>
        <authorList>
            <consortium name="The Broad Institute Genomics Platform"/>
            <consortium name="The Broad Institute Genome Sequencing Center for Infectious Disease"/>
            <person name="Wu L."/>
            <person name="Ma J."/>
        </authorList>
    </citation>
    <scope>NUCLEOTIDE SEQUENCE [LARGE SCALE GENOMIC DNA]</scope>
    <source>
        <strain evidence="2 3">JCM 4542</strain>
    </source>
</reference>
<evidence type="ECO:0000259" key="1">
    <source>
        <dbReference type="PROSITE" id="PS51819"/>
    </source>
</evidence>
<dbReference type="EMBL" id="BAAASL010000012">
    <property type="protein sequence ID" value="GAA2718668.1"/>
    <property type="molecule type" value="Genomic_DNA"/>
</dbReference>
<name>A0ABN3TT15_9ACTN</name>
<proteinExistence type="predicted"/>
<dbReference type="InterPro" id="IPR037523">
    <property type="entry name" value="VOC_core"/>
</dbReference>
<protein>
    <submittedName>
        <fullName evidence="2">VOC family protein</fullName>
    </submittedName>
</protein>
<accession>A0ABN3TT15</accession>
<dbReference type="PANTHER" id="PTHR36437">
    <property type="entry name" value="GLYOXALASE/BLEOMYCIN RESISTANCE PROTEIN/DIOXYGENASE"/>
    <property type="match status" value="1"/>
</dbReference>
<dbReference type="InterPro" id="IPR029068">
    <property type="entry name" value="Glyas_Bleomycin-R_OHBP_Dase"/>
</dbReference>